<dbReference type="EMBL" id="RBXR01000001">
    <property type="protein sequence ID" value="RKT67396.1"/>
    <property type="molecule type" value="Genomic_DNA"/>
</dbReference>
<organism evidence="1 2">
    <name type="scientific">Saccharothrix variisporea</name>
    <dbReference type="NCBI Taxonomy" id="543527"/>
    <lineage>
        <taxon>Bacteria</taxon>
        <taxon>Bacillati</taxon>
        <taxon>Actinomycetota</taxon>
        <taxon>Actinomycetes</taxon>
        <taxon>Pseudonocardiales</taxon>
        <taxon>Pseudonocardiaceae</taxon>
        <taxon>Saccharothrix</taxon>
    </lineage>
</organism>
<reference evidence="1 2" key="1">
    <citation type="submission" date="2018-10" db="EMBL/GenBank/DDBJ databases">
        <title>Sequencing the genomes of 1000 actinobacteria strains.</title>
        <authorList>
            <person name="Klenk H.-P."/>
        </authorList>
    </citation>
    <scope>NUCLEOTIDE SEQUENCE [LARGE SCALE GENOMIC DNA]</scope>
    <source>
        <strain evidence="1 2">DSM 43911</strain>
    </source>
</reference>
<dbReference type="AlphaFoldDB" id="A0A495X1M1"/>
<dbReference type="RefSeq" id="WP_211350950.1">
    <property type="nucleotide sequence ID" value="NZ_JBIUBA010000009.1"/>
</dbReference>
<comment type="caution">
    <text evidence="1">The sequence shown here is derived from an EMBL/GenBank/DDBJ whole genome shotgun (WGS) entry which is preliminary data.</text>
</comment>
<evidence type="ECO:0000313" key="1">
    <source>
        <dbReference type="EMBL" id="RKT67396.1"/>
    </source>
</evidence>
<gene>
    <name evidence="1" type="ORF">DFJ66_0571</name>
</gene>
<keyword evidence="1" id="KW-0238">DNA-binding</keyword>
<dbReference type="PANTHER" id="PTHR38479">
    <property type="entry name" value="LMO0824 PROTEIN"/>
    <property type="match status" value="1"/>
</dbReference>
<dbReference type="Pfam" id="PF06224">
    <property type="entry name" value="AlkZ-like"/>
    <property type="match status" value="1"/>
</dbReference>
<evidence type="ECO:0000313" key="2">
    <source>
        <dbReference type="Proteomes" id="UP000272729"/>
    </source>
</evidence>
<accession>A0A495X1M1</accession>
<keyword evidence="2" id="KW-1185">Reference proteome</keyword>
<proteinExistence type="predicted"/>
<protein>
    <submittedName>
        <fullName evidence="1">Winged helix DNA-binding protein</fullName>
    </submittedName>
</protein>
<dbReference type="GO" id="GO:0003677">
    <property type="term" value="F:DNA binding"/>
    <property type="evidence" value="ECO:0007669"/>
    <property type="project" value="UniProtKB-KW"/>
</dbReference>
<dbReference type="PANTHER" id="PTHR38479:SF2">
    <property type="entry name" value="WINGED HELIX DNA-BINDING DOMAIN-CONTAINING PROTEIN"/>
    <property type="match status" value="1"/>
</dbReference>
<dbReference type="Proteomes" id="UP000272729">
    <property type="component" value="Unassembled WGS sequence"/>
</dbReference>
<name>A0A495X1M1_9PSEU</name>
<dbReference type="InterPro" id="IPR009351">
    <property type="entry name" value="AlkZ-like"/>
</dbReference>
<sequence length="361" mass="39150">MSVVARRMARHHLTAPGASAAEVVRAMCGAHAQIGSAAELSVGLRLAGATRQTVRDALWVDRTLVKTRGPRGTVHLLPAEDLPMWLGALEHLPVALDLLTPAQTDQVVAAIADALADAELTAAELTDEVVARTGPWAGERVMEAFQDKWPRWMQAMHVAANRGALCFAPNKGRKTAYTSPARWVPGVRPDPDGGVWLLEHYLRSYGPARPEHFARWLAAPKRWVDGLFARADVEECAGGFVVRGDLEFPAEPPRGVWLLPYFDAFAVGCHPRSELFPGRAAERALNGGQAGNFPVVLVDGVVAGVWHQRRSGRRIAVTVETFAELSARQRRELEDQVERVGAVVEGRAELVLGPVTVGPHA</sequence>